<dbReference type="EMBL" id="AZBU02000009">
    <property type="protein sequence ID" value="TKR65256.1"/>
    <property type="molecule type" value="Genomic_DNA"/>
</dbReference>
<reference evidence="2 3" key="2">
    <citation type="journal article" date="2019" name="G3 (Bethesda)">
        <title>Hybrid Assembly of the Genome of the Entomopathogenic Nematode Steinernema carpocapsae Identifies the X-Chromosome.</title>
        <authorList>
            <person name="Serra L."/>
            <person name="Macchietto M."/>
            <person name="Macias-Munoz A."/>
            <person name="McGill C.J."/>
            <person name="Rodriguez I.M."/>
            <person name="Rodriguez B."/>
            <person name="Murad R."/>
            <person name="Mortazavi A."/>
        </authorList>
    </citation>
    <scope>NUCLEOTIDE SEQUENCE [LARGE SCALE GENOMIC DNA]</scope>
    <source>
        <strain evidence="2 3">ALL</strain>
    </source>
</reference>
<comment type="caution">
    <text evidence="2">The sequence shown here is derived from an EMBL/GenBank/DDBJ whole genome shotgun (WGS) entry which is preliminary data.</text>
</comment>
<accession>A0A4U5M8I6</accession>
<gene>
    <name evidence="2" type="ORF">L596_025684</name>
</gene>
<name>A0A4U5M8I6_STECR</name>
<sequence>MDNVASRQTARIPDRQQATSRKQQAAITRSKIRQRPAWQENADVAQYVLFLTPDMSLHIRNYCPKP</sequence>
<dbReference type="AlphaFoldDB" id="A0A4U5M8I6"/>
<evidence type="ECO:0000313" key="2">
    <source>
        <dbReference type="EMBL" id="TKR65256.1"/>
    </source>
</evidence>
<proteinExistence type="predicted"/>
<reference evidence="2 3" key="1">
    <citation type="journal article" date="2015" name="Genome Biol.">
        <title>Comparative genomics of Steinernema reveals deeply conserved gene regulatory networks.</title>
        <authorList>
            <person name="Dillman A.R."/>
            <person name="Macchietto M."/>
            <person name="Porter C.F."/>
            <person name="Rogers A."/>
            <person name="Williams B."/>
            <person name="Antoshechkin I."/>
            <person name="Lee M.M."/>
            <person name="Goodwin Z."/>
            <person name="Lu X."/>
            <person name="Lewis E.E."/>
            <person name="Goodrich-Blair H."/>
            <person name="Stock S.P."/>
            <person name="Adams B.J."/>
            <person name="Sternberg P.W."/>
            <person name="Mortazavi A."/>
        </authorList>
    </citation>
    <scope>NUCLEOTIDE SEQUENCE [LARGE SCALE GENOMIC DNA]</scope>
    <source>
        <strain evidence="2 3">ALL</strain>
    </source>
</reference>
<evidence type="ECO:0000313" key="3">
    <source>
        <dbReference type="Proteomes" id="UP000298663"/>
    </source>
</evidence>
<protein>
    <submittedName>
        <fullName evidence="2">Uncharacterized protein</fullName>
    </submittedName>
</protein>
<dbReference type="Proteomes" id="UP000298663">
    <property type="component" value="Unassembled WGS sequence"/>
</dbReference>
<feature type="region of interest" description="Disordered" evidence="1">
    <location>
        <begin position="1"/>
        <end position="35"/>
    </location>
</feature>
<organism evidence="2 3">
    <name type="scientific">Steinernema carpocapsae</name>
    <name type="common">Entomopathogenic nematode</name>
    <dbReference type="NCBI Taxonomy" id="34508"/>
    <lineage>
        <taxon>Eukaryota</taxon>
        <taxon>Metazoa</taxon>
        <taxon>Ecdysozoa</taxon>
        <taxon>Nematoda</taxon>
        <taxon>Chromadorea</taxon>
        <taxon>Rhabditida</taxon>
        <taxon>Tylenchina</taxon>
        <taxon>Panagrolaimomorpha</taxon>
        <taxon>Strongyloidoidea</taxon>
        <taxon>Steinernematidae</taxon>
        <taxon>Steinernema</taxon>
    </lineage>
</organism>
<keyword evidence="3" id="KW-1185">Reference proteome</keyword>
<feature type="compositionally biased region" description="Polar residues" evidence="1">
    <location>
        <begin position="16"/>
        <end position="27"/>
    </location>
</feature>
<evidence type="ECO:0000256" key="1">
    <source>
        <dbReference type="SAM" id="MobiDB-lite"/>
    </source>
</evidence>